<sequence length="111" mass="12165">MVSILCVTGNAGASVSCYNSPARTLKFPCHNSPARSLGGDPSSRTESENESESSDLPVEIPSTAENDLSLIDGWMKFRDKRWKTRWGVLTKLSPAAGKCLFLSSFGQDFYR</sequence>
<dbReference type="GeneID" id="103516479"/>
<dbReference type="Gene3D" id="2.30.29.30">
    <property type="entry name" value="Pleckstrin-homology domain (PH domain)/Phosphotyrosine-binding domain (PTB)"/>
    <property type="match status" value="1"/>
</dbReference>
<gene>
    <name evidence="3" type="primary">LOC103516479</name>
</gene>
<name>A0A3Q0J7C7_DIACI</name>
<feature type="region of interest" description="Disordered" evidence="1">
    <location>
        <begin position="31"/>
        <end position="61"/>
    </location>
</feature>
<dbReference type="KEGG" id="dci:103516479"/>
<keyword evidence="2" id="KW-1185">Reference proteome</keyword>
<dbReference type="AlphaFoldDB" id="A0A3Q0J7C7"/>
<dbReference type="Proteomes" id="UP000079169">
    <property type="component" value="Unplaced"/>
</dbReference>
<evidence type="ECO:0000256" key="1">
    <source>
        <dbReference type="SAM" id="MobiDB-lite"/>
    </source>
</evidence>
<evidence type="ECO:0000313" key="2">
    <source>
        <dbReference type="Proteomes" id="UP000079169"/>
    </source>
</evidence>
<protein>
    <submittedName>
        <fullName evidence="3">Uncharacterized protein LOC103516479</fullName>
    </submittedName>
</protein>
<reference evidence="3" key="1">
    <citation type="submission" date="2025-08" db="UniProtKB">
        <authorList>
            <consortium name="RefSeq"/>
        </authorList>
    </citation>
    <scope>IDENTIFICATION</scope>
</reference>
<organism evidence="2 3">
    <name type="scientific">Diaphorina citri</name>
    <name type="common">Asian citrus psyllid</name>
    <dbReference type="NCBI Taxonomy" id="121845"/>
    <lineage>
        <taxon>Eukaryota</taxon>
        <taxon>Metazoa</taxon>
        <taxon>Ecdysozoa</taxon>
        <taxon>Arthropoda</taxon>
        <taxon>Hexapoda</taxon>
        <taxon>Insecta</taxon>
        <taxon>Pterygota</taxon>
        <taxon>Neoptera</taxon>
        <taxon>Paraneoptera</taxon>
        <taxon>Hemiptera</taxon>
        <taxon>Sternorrhyncha</taxon>
        <taxon>Psylloidea</taxon>
        <taxon>Psyllidae</taxon>
        <taxon>Diaphorininae</taxon>
        <taxon>Diaphorina</taxon>
    </lineage>
</organism>
<evidence type="ECO:0000313" key="3">
    <source>
        <dbReference type="RefSeq" id="XP_026684377.1"/>
    </source>
</evidence>
<accession>A0A3Q0J7C7</accession>
<dbReference type="InterPro" id="IPR011993">
    <property type="entry name" value="PH-like_dom_sf"/>
</dbReference>
<dbReference type="PaxDb" id="121845-A0A3Q0J7C7"/>
<proteinExistence type="predicted"/>
<dbReference type="SUPFAM" id="SSF50729">
    <property type="entry name" value="PH domain-like"/>
    <property type="match status" value="1"/>
</dbReference>
<dbReference type="RefSeq" id="XP_026684377.1">
    <property type="nucleotide sequence ID" value="XM_026828576.1"/>
</dbReference>